<sequence length="235" mass="26210">MEQTRSPAEAFDYIPSGPSSIHIESFSSRVDSVEIGVTYGLHEGGSRILLLRPGQNDKTLSLRPQLGDEKETVVELSYEISAADTTLFFIQRNAKTNRIVDKIPYYRALKSSVKTDLQGGVERAINQLLITGQYQGTDSLGQPVNAYFLSDGKVKGLPFSQYTVQMDFTGPNPGDELIFDTYSKRQSSFGASFGRDTLRLYTIHHTVGVSPSETDTTDLFSRGRLRYQLVRVRKP</sequence>
<dbReference type="KEGG" id="hqi:H9L05_10840"/>
<evidence type="ECO:0000313" key="2">
    <source>
        <dbReference type="Proteomes" id="UP000516093"/>
    </source>
</evidence>
<evidence type="ECO:0000313" key="1">
    <source>
        <dbReference type="EMBL" id="QNP50700.1"/>
    </source>
</evidence>
<name>A0A7H0GQY4_9BACT</name>
<proteinExistence type="predicted"/>
<gene>
    <name evidence="1" type="ORF">H9L05_10840</name>
</gene>
<dbReference type="EMBL" id="CP060784">
    <property type="protein sequence ID" value="QNP50700.1"/>
    <property type="molecule type" value="Genomic_DNA"/>
</dbReference>
<keyword evidence="2" id="KW-1185">Reference proteome</keyword>
<protein>
    <submittedName>
        <fullName evidence="1">Uncharacterized protein</fullName>
    </submittedName>
</protein>
<organism evidence="1 2">
    <name type="scientific">Hymenobacter qilianensis</name>
    <dbReference type="NCBI Taxonomy" id="1385715"/>
    <lineage>
        <taxon>Bacteria</taxon>
        <taxon>Pseudomonadati</taxon>
        <taxon>Bacteroidota</taxon>
        <taxon>Cytophagia</taxon>
        <taxon>Cytophagales</taxon>
        <taxon>Hymenobacteraceae</taxon>
        <taxon>Hymenobacter</taxon>
    </lineage>
</organism>
<dbReference type="RefSeq" id="WP_187731023.1">
    <property type="nucleotide sequence ID" value="NZ_CP060784.1"/>
</dbReference>
<dbReference type="AlphaFoldDB" id="A0A7H0GQY4"/>
<accession>A0A7H0GQY4</accession>
<reference evidence="1 2" key="1">
    <citation type="submission" date="2020-08" db="EMBL/GenBank/DDBJ databases">
        <title>Genome sequence of Hymenobacter qilianensis JCM 19763T.</title>
        <authorList>
            <person name="Hyun D.-W."/>
            <person name="Bae J.-W."/>
        </authorList>
    </citation>
    <scope>NUCLEOTIDE SEQUENCE [LARGE SCALE GENOMIC DNA]</scope>
    <source>
        <strain evidence="1 2">JCM 19763</strain>
    </source>
</reference>
<dbReference type="Proteomes" id="UP000516093">
    <property type="component" value="Chromosome"/>
</dbReference>